<feature type="transmembrane region" description="Helical" evidence="1">
    <location>
        <begin position="139"/>
        <end position="161"/>
    </location>
</feature>
<proteinExistence type="predicted"/>
<feature type="transmembrane region" description="Helical" evidence="1">
    <location>
        <begin position="113"/>
        <end position="132"/>
    </location>
</feature>
<evidence type="ECO:0000256" key="1">
    <source>
        <dbReference type="SAM" id="Phobius"/>
    </source>
</evidence>
<gene>
    <name evidence="2" type="ORF">QP027_04570</name>
</gene>
<dbReference type="InterPro" id="IPR038728">
    <property type="entry name" value="YkvI-like"/>
</dbReference>
<evidence type="ECO:0000313" key="2">
    <source>
        <dbReference type="EMBL" id="WIM68668.1"/>
    </source>
</evidence>
<dbReference type="Proteomes" id="UP001225598">
    <property type="component" value="Chromosome"/>
</dbReference>
<keyword evidence="3" id="KW-1185">Reference proteome</keyword>
<dbReference type="EMBL" id="CP126969">
    <property type="protein sequence ID" value="WIM68668.1"/>
    <property type="molecule type" value="Genomic_DNA"/>
</dbReference>
<feature type="transmembrane region" description="Helical" evidence="1">
    <location>
        <begin position="86"/>
        <end position="107"/>
    </location>
</feature>
<feature type="transmembrane region" description="Helical" evidence="1">
    <location>
        <begin position="219"/>
        <end position="242"/>
    </location>
</feature>
<sequence>MWKRSITIAFAFVGLLVGAGFATGQEVVQYFISFGQIGLVGVAVAAAIMIFSGAIIFQLGSYFLAKEHNAVFQNVAHPWVSRFLDWTTIATLFCIGFVMLAGAGSNLEQQFGWPTWVGSVLMTILVLVSGLLDVDKVTNVISAITPFIVIAIVVAFVYTLMNWPTDTSSLNETAQQLTPALPHWLLSSVNYTAMALMLGVSMILVIGGNESSTKAAWRGGLLGGIIFSVMLAVLAFVIYFNIDKVGGLDLPLLGVFDSMHPAVSFVVAWVIYAMIYNTAIGMFYALARRITVDKPERFVAVYFTVTIAGFVVSFLGFSNLLGWVYPVIGYVGMVMIVVTTIAWFRGRPRLQKEEEVRDRLTELAEQKLDPEQDDLTRAEKKEVVELARESRVDGKELWESVQEDVASELDIELAEDLQGDIQPVGGEKEHN</sequence>
<feature type="transmembrane region" description="Helical" evidence="1">
    <location>
        <begin position="262"/>
        <end position="286"/>
    </location>
</feature>
<protein>
    <recommendedName>
        <fullName evidence="4">Membrane protein YkvI</fullName>
    </recommendedName>
</protein>
<keyword evidence="1" id="KW-0812">Transmembrane</keyword>
<reference evidence="2 3" key="1">
    <citation type="submission" date="2023-05" db="EMBL/GenBank/DDBJ databases">
        <title>Corynebacterium suedekumii sp. nov. and Corynebacterium breve sp. nov. isolated from raw cow's milk.</title>
        <authorList>
            <person name="Baer M.K."/>
            <person name="Mehl L."/>
            <person name="Hellmuth R."/>
            <person name="Marke G."/>
            <person name="Lipski A."/>
        </authorList>
    </citation>
    <scope>NUCLEOTIDE SEQUENCE [LARGE SCALE GENOMIC DNA]</scope>
    <source>
        <strain evidence="2 3">R4</strain>
    </source>
</reference>
<evidence type="ECO:0000313" key="3">
    <source>
        <dbReference type="Proteomes" id="UP001225598"/>
    </source>
</evidence>
<organism evidence="2 3">
    <name type="scientific">Corynebacterium breve</name>
    <dbReference type="NCBI Taxonomy" id="3049799"/>
    <lineage>
        <taxon>Bacteria</taxon>
        <taxon>Bacillati</taxon>
        <taxon>Actinomycetota</taxon>
        <taxon>Actinomycetes</taxon>
        <taxon>Mycobacteriales</taxon>
        <taxon>Corynebacteriaceae</taxon>
        <taxon>Corynebacterium</taxon>
    </lineage>
</organism>
<feature type="transmembrane region" description="Helical" evidence="1">
    <location>
        <begin position="323"/>
        <end position="344"/>
    </location>
</feature>
<name>A0ABY8VGN7_9CORY</name>
<keyword evidence="1" id="KW-1133">Transmembrane helix</keyword>
<dbReference type="RefSeq" id="WP_284826363.1">
    <property type="nucleotide sequence ID" value="NZ_CP126969.1"/>
</dbReference>
<feature type="transmembrane region" description="Helical" evidence="1">
    <location>
        <begin position="40"/>
        <end position="65"/>
    </location>
</feature>
<keyword evidence="1" id="KW-0472">Membrane</keyword>
<feature type="transmembrane region" description="Helical" evidence="1">
    <location>
        <begin position="181"/>
        <end position="207"/>
    </location>
</feature>
<dbReference type="PANTHER" id="PTHR37814">
    <property type="entry name" value="CONSERVED MEMBRANE PROTEIN"/>
    <property type="match status" value="1"/>
</dbReference>
<accession>A0ABY8VGN7</accession>
<feature type="transmembrane region" description="Helical" evidence="1">
    <location>
        <begin position="298"/>
        <end position="317"/>
    </location>
</feature>
<dbReference type="PANTHER" id="PTHR37814:SF1">
    <property type="entry name" value="MEMBRANE PROTEIN"/>
    <property type="match status" value="1"/>
</dbReference>
<evidence type="ECO:0008006" key="4">
    <source>
        <dbReference type="Google" id="ProtNLM"/>
    </source>
</evidence>